<sequence length="88" mass="9747">MNSSESHKDVVYVDATRFFKVVRILNGQVSFSRRAMTKLIEDNVPKGAAATIAALEARVAQLEGQKRSNVEDSKPKKSKKAKIVNESK</sequence>
<gene>
    <name evidence="2" type="ORF">HPLM_LOCUS2235</name>
</gene>
<accession>A0A0N4VY68</accession>
<evidence type="ECO:0000313" key="4">
    <source>
        <dbReference type="WBParaSite" id="HPLM_0000223901-mRNA-1"/>
    </source>
</evidence>
<dbReference type="AlphaFoldDB" id="A0A0N4VY68"/>
<feature type="compositionally biased region" description="Basic and acidic residues" evidence="1">
    <location>
        <begin position="64"/>
        <end position="75"/>
    </location>
</feature>
<dbReference type="EMBL" id="UZAF01004190">
    <property type="protein sequence ID" value="VDO13651.1"/>
    <property type="molecule type" value="Genomic_DNA"/>
</dbReference>
<keyword evidence="3" id="KW-1185">Reference proteome</keyword>
<protein>
    <submittedName>
        <fullName evidence="4">Transposase</fullName>
    </submittedName>
</protein>
<reference evidence="4" key="1">
    <citation type="submission" date="2017-02" db="UniProtKB">
        <authorList>
            <consortium name="WormBaseParasite"/>
        </authorList>
    </citation>
    <scope>IDENTIFICATION</scope>
</reference>
<evidence type="ECO:0000313" key="3">
    <source>
        <dbReference type="Proteomes" id="UP000268014"/>
    </source>
</evidence>
<feature type="region of interest" description="Disordered" evidence="1">
    <location>
        <begin position="64"/>
        <end position="88"/>
    </location>
</feature>
<reference evidence="2 3" key="2">
    <citation type="submission" date="2018-11" db="EMBL/GenBank/DDBJ databases">
        <authorList>
            <consortium name="Pathogen Informatics"/>
        </authorList>
    </citation>
    <scope>NUCLEOTIDE SEQUENCE [LARGE SCALE GENOMIC DNA]</scope>
    <source>
        <strain evidence="2 3">MHpl1</strain>
    </source>
</reference>
<proteinExistence type="predicted"/>
<dbReference type="Proteomes" id="UP000268014">
    <property type="component" value="Unassembled WGS sequence"/>
</dbReference>
<name>A0A0N4VY68_HAEPC</name>
<evidence type="ECO:0000313" key="2">
    <source>
        <dbReference type="EMBL" id="VDO13651.1"/>
    </source>
</evidence>
<organism evidence="4">
    <name type="scientific">Haemonchus placei</name>
    <name type="common">Barber's pole worm</name>
    <dbReference type="NCBI Taxonomy" id="6290"/>
    <lineage>
        <taxon>Eukaryota</taxon>
        <taxon>Metazoa</taxon>
        <taxon>Ecdysozoa</taxon>
        <taxon>Nematoda</taxon>
        <taxon>Chromadorea</taxon>
        <taxon>Rhabditida</taxon>
        <taxon>Rhabditina</taxon>
        <taxon>Rhabditomorpha</taxon>
        <taxon>Strongyloidea</taxon>
        <taxon>Trichostrongylidae</taxon>
        <taxon>Haemonchus</taxon>
    </lineage>
</organism>
<dbReference type="WBParaSite" id="HPLM_0000223901-mRNA-1">
    <property type="protein sequence ID" value="HPLM_0000223901-mRNA-1"/>
    <property type="gene ID" value="HPLM_0000223901"/>
</dbReference>
<evidence type="ECO:0000256" key="1">
    <source>
        <dbReference type="SAM" id="MobiDB-lite"/>
    </source>
</evidence>